<dbReference type="Gene3D" id="2.30.30.940">
    <property type="match status" value="1"/>
</dbReference>
<gene>
    <name evidence="3" type="ORF">CZ674_07565</name>
</gene>
<feature type="region of interest" description="Disordered" evidence="1">
    <location>
        <begin position="836"/>
        <end position="864"/>
    </location>
</feature>
<organism evidence="3 4">
    <name type="scientific">Agrococcus casei LMG 22410</name>
    <dbReference type="NCBI Taxonomy" id="1255656"/>
    <lineage>
        <taxon>Bacteria</taxon>
        <taxon>Bacillati</taxon>
        <taxon>Actinomycetota</taxon>
        <taxon>Actinomycetes</taxon>
        <taxon>Micrococcales</taxon>
        <taxon>Microbacteriaceae</taxon>
        <taxon>Agrococcus</taxon>
    </lineage>
</organism>
<dbReference type="SUPFAM" id="SSF52540">
    <property type="entry name" value="P-loop containing nucleoside triphosphate hydrolases"/>
    <property type="match status" value="2"/>
</dbReference>
<dbReference type="InterPro" id="IPR014862">
    <property type="entry name" value="TrwC"/>
</dbReference>
<evidence type="ECO:0000313" key="4">
    <source>
        <dbReference type="Proteomes" id="UP000195787"/>
    </source>
</evidence>
<dbReference type="Pfam" id="PF13604">
    <property type="entry name" value="AAA_30"/>
    <property type="match status" value="1"/>
</dbReference>
<reference evidence="3 4" key="1">
    <citation type="submission" date="2017-02" db="EMBL/GenBank/DDBJ databases">
        <authorList>
            <person name="Peterson S.W."/>
        </authorList>
    </citation>
    <scope>NUCLEOTIDE SEQUENCE [LARGE SCALE GENOMIC DNA]</scope>
    <source>
        <strain evidence="3 4">LMG 22410</strain>
    </source>
</reference>
<dbReference type="AlphaFoldDB" id="A0A1R4FYS0"/>
<evidence type="ECO:0000259" key="2">
    <source>
        <dbReference type="Pfam" id="PF08751"/>
    </source>
</evidence>
<feature type="region of interest" description="Disordered" evidence="1">
    <location>
        <begin position="902"/>
        <end position="1031"/>
    </location>
</feature>
<protein>
    <submittedName>
        <fullName evidence="3">TraA-like protein</fullName>
    </submittedName>
</protein>
<feature type="domain" description="TrwC relaxase" evidence="2">
    <location>
        <begin position="19"/>
        <end position="236"/>
    </location>
</feature>
<dbReference type="InterPro" id="IPR027417">
    <property type="entry name" value="P-loop_NTPase"/>
</dbReference>
<dbReference type="SUPFAM" id="SSF55464">
    <property type="entry name" value="Origin of replication-binding domain, RBD-like"/>
    <property type="match status" value="1"/>
</dbReference>
<evidence type="ECO:0000313" key="3">
    <source>
        <dbReference type="EMBL" id="SJM61140.1"/>
    </source>
</evidence>
<dbReference type="Proteomes" id="UP000195787">
    <property type="component" value="Unassembled WGS sequence"/>
</dbReference>
<dbReference type="EMBL" id="FUHU01000033">
    <property type="protein sequence ID" value="SJM61140.1"/>
    <property type="molecule type" value="Genomic_DNA"/>
</dbReference>
<sequence length="1031" mass="112399">MASRIAKDGSMKTAAASPRFVEMTVNADKTLSVAAALSPEVSAAFDEAQAAAVEAMQAYMAEHSVTRVGPLGAQRLVPVERLESVAVVHRSSRAGDPHRHVHVQWSTRVFAAGKWRGMHTAATIKQQAALRGVGEAAINNHAGLRAALAGAGFTFNAAKGEVDELTSHARLLSKRSVQIERNLVQLERDWRELHPEQEPDKELRRRWEWEAWAKDRPQKRRIQEHPEQKWRDELQAAGLQVEGFERVQAQPLASLFEIDREQLAEDAVRAAEVRGSAWSVADLEGFVGVAVAKENVQATPAEVRTYVRDVAEEIAGTLPTLDVDANGAVPEWVRQYTSDHVLRVERDVRERLQERGLASGLTVSDEPTEGLNAQQAQAARALASAAPLVVVEGAAGSGKTTMLGVARDMASKDGRKLVVVAPTLRAAKEAAEATGARASSAHKLAHEYGFRWDGGRWQRLAVGGSEVHGGIYAGPSEAFQLDRNSRLVIDEGGMIDQELAHALTTITDETGAGLALIGDRQQLPAVGRGGVLDMAVAASPQPIDMSEVHRFRQEGYADLTRKLRQAAPGDDAGAAYLFMKMQDGGNIMVHSSLEAAHAHLVADTVAKATTGASVAVAVTSNEQADELNAQVQRAHERAGNTRTAGVAVEGRDGLTLRIGDRLMTRSNDKQLGVANRDVWTVRRVHRDGSVTVREKGATVRLPKGYVQEHTHLAYASTVYGVQGATVDFAHGVVDESTTAQSLYVAATRGRENNVLHIVDGDNMAPVEMFSAALAREGGDRGTAVATAAASRDVAGLDLTAAAQSDPALRAEREAFEQRRYQAQLRAWDVARKEWERKNPGGEPETWHERFEEAQQRTHGAEQRVRDVRREVEQTAEHEHGQAWEADWQQVEQTRAAKERASLLTRRKADQEAAAAAERFRKRHQAEPAPRPSTATVDKWRADATVTGASPLLDQARHDRDEAKVRERHLQNSKPSFGPKPPRPTAGTAVQEAAKDAAHKQRVQRRQEQQAAQPAAEQHTVKQRRGGPTLNR</sequence>
<feature type="compositionally biased region" description="Basic and acidic residues" evidence="1">
    <location>
        <begin position="954"/>
        <end position="969"/>
    </location>
</feature>
<dbReference type="Gene3D" id="3.40.50.300">
    <property type="entry name" value="P-loop containing nucleotide triphosphate hydrolases"/>
    <property type="match status" value="2"/>
</dbReference>
<dbReference type="CDD" id="cd18809">
    <property type="entry name" value="SF1_C_RecD"/>
    <property type="match status" value="1"/>
</dbReference>
<name>A0A1R4FYS0_9MICO</name>
<dbReference type="Pfam" id="PF08751">
    <property type="entry name" value="TrwC"/>
    <property type="match status" value="1"/>
</dbReference>
<proteinExistence type="predicted"/>
<dbReference type="NCBIfam" id="NF041492">
    <property type="entry name" value="MobF"/>
    <property type="match status" value="1"/>
</dbReference>
<feature type="compositionally biased region" description="Low complexity" evidence="1">
    <location>
        <begin position="1008"/>
        <end position="1017"/>
    </location>
</feature>
<accession>A0A1R4FYS0</accession>
<evidence type="ECO:0000256" key="1">
    <source>
        <dbReference type="SAM" id="MobiDB-lite"/>
    </source>
</evidence>
<keyword evidence="4" id="KW-1185">Reference proteome</keyword>